<keyword evidence="2" id="KW-1185">Reference proteome</keyword>
<dbReference type="AlphaFoldDB" id="A0A9Q9IAC7"/>
<accession>A0A9Q9IAC7</accession>
<gene>
    <name evidence="1" type="ORF">Daura_36350</name>
</gene>
<sequence>MMILVAGPYRSGTGDDPAKLRANVDAMNDAAVQLFRAGHLPVTGEALALPLIERAGSTTVGDPVFDEIFHPISARLLTRCDAVLRIGGPSAGADEMVAQARAEGKRVYTALTEVPAA</sequence>
<dbReference type="Proteomes" id="UP001058003">
    <property type="component" value="Chromosome"/>
</dbReference>
<organism evidence="1 2">
    <name type="scientific">Dactylosporangium aurantiacum</name>
    <dbReference type="NCBI Taxonomy" id="35754"/>
    <lineage>
        <taxon>Bacteria</taxon>
        <taxon>Bacillati</taxon>
        <taxon>Actinomycetota</taxon>
        <taxon>Actinomycetes</taxon>
        <taxon>Micromonosporales</taxon>
        <taxon>Micromonosporaceae</taxon>
        <taxon>Dactylosporangium</taxon>
    </lineage>
</organism>
<dbReference type="EMBL" id="CP073767">
    <property type="protein sequence ID" value="UWZ52126.1"/>
    <property type="molecule type" value="Genomic_DNA"/>
</dbReference>
<dbReference type="RefSeq" id="WP_211273507.1">
    <property type="nucleotide sequence ID" value="NZ_CP073767.1"/>
</dbReference>
<name>A0A9Q9IAC7_9ACTN</name>
<dbReference type="KEGG" id="daur:Daura_36350"/>
<reference evidence="1" key="1">
    <citation type="submission" date="2021-04" db="EMBL/GenBank/DDBJ databases">
        <title>Dactylosporangium aurantiacum NRRL B-8018 full assembly.</title>
        <authorList>
            <person name="Hartkoorn R.C."/>
            <person name="Beaudoing E."/>
            <person name="Hot D."/>
        </authorList>
    </citation>
    <scope>NUCLEOTIDE SEQUENCE</scope>
    <source>
        <strain evidence="1">NRRL B-8018</strain>
    </source>
</reference>
<dbReference type="Gene3D" id="3.40.50.10400">
    <property type="entry name" value="Hypothetical protein PA1492"/>
    <property type="match status" value="1"/>
</dbReference>
<evidence type="ECO:0000313" key="1">
    <source>
        <dbReference type="EMBL" id="UWZ52126.1"/>
    </source>
</evidence>
<proteinExistence type="predicted"/>
<evidence type="ECO:0000313" key="2">
    <source>
        <dbReference type="Proteomes" id="UP001058003"/>
    </source>
</evidence>
<protein>
    <submittedName>
        <fullName evidence="1">DUF4406 domain-containing protein</fullName>
    </submittedName>
</protein>